<dbReference type="Gene3D" id="1.10.390.10">
    <property type="entry name" value="Neutral Protease Domain 2"/>
    <property type="match status" value="1"/>
</dbReference>
<dbReference type="InterPro" id="IPR027268">
    <property type="entry name" value="Peptidase_M4/M1_CTD_sf"/>
</dbReference>
<evidence type="ECO:0000313" key="5">
    <source>
        <dbReference type="Proteomes" id="UP000677244"/>
    </source>
</evidence>
<dbReference type="Pfam" id="PF01433">
    <property type="entry name" value="Peptidase_M1"/>
    <property type="match status" value="1"/>
</dbReference>
<gene>
    <name evidence="4" type="ORF">J7I42_13950</name>
</gene>
<dbReference type="PROSITE" id="PS51257">
    <property type="entry name" value="PROKAR_LIPOPROTEIN"/>
    <property type="match status" value="1"/>
</dbReference>
<feature type="signal peptide" evidence="2">
    <location>
        <begin position="1"/>
        <end position="22"/>
    </location>
</feature>
<dbReference type="RefSeq" id="WP_209139428.1">
    <property type="nucleotide sequence ID" value="NZ_JAGHKO010000002.1"/>
</dbReference>
<evidence type="ECO:0000313" key="4">
    <source>
        <dbReference type="EMBL" id="MBO9201379.1"/>
    </source>
</evidence>
<organism evidence="4 5">
    <name type="scientific">Niastella soli</name>
    <dbReference type="NCBI Taxonomy" id="2821487"/>
    <lineage>
        <taxon>Bacteria</taxon>
        <taxon>Pseudomonadati</taxon>
        <taxon>Bacteroidota</taxon>
        <taxon>Chitinophagia</taxon>
        <taxon>Chitinophagales</taxon>
        <taxon>Chitinophagaceae</taxon>
        <taxon>Niastella</taxon>
    </lineage>
</organism>
<dbReference type="SUPFAM" id="SSF55486">
    <property type="entry name" value="Metalloproteases ('zincins'), catalytic domain"/>
    <property type="match status" value="1"/>
</dbReference>
<feature type="chain" id="PRO_5046738686" evidence="2">
    <location>
        <begin position="23"/>
        <end position="969"/>
    </location>
</feature>
<feature type="region of interest" description="Disordered" evidence="1">
    <location>
        <begin position="242"/>
        <end position="275"/>
    </location>
</feature>
<name>A0ABS3YTX3_9BACT</name>
<accession>A0ABS3YTX3</accession>
<dbReference type="Proteomes" id="UP000677244">
    <property type="component" value="Unassembled WGS sequence"/>
</dbReference>
<evidence type="ECO:0000259" key="3">
    <source>
        <dbReference type="Pfam" id="PF01433"/>
    </source>
</evidence>
<comment type="caution">
    <text evidence="4">The sequence shown here is derived from an EMBL/GenBank/DDBJ whole genome shotgun (WGS) entry which is preliminary data.</text>
</comment>
<keyword evidence="2" id="KW-0732">Signal</keyword>
<protein>
    <submittedName>
        <fullName evidence="4">M1 family metallopeptidase</fullName>
    </submittedName>
</protein>
<dbReference type="PANTHER" id="PTHR45726">
    <property type="entry name" value="LEUKOTRIENE A-4 HYDROLASE"/>
    <property type="match status" value="1"/>
</dbReference>
<proteinExistence type="predicted"/>
<evidence type="ECO:0000256" key="1">
    <source>
        <dbReference type="SAM" id="MobiDB-lite"/>
    </source>
</evidence>
<sequence length="969" mass="110886">MKKLCLLLFISAIGCSAIGQNAYWQQEVHYTIDVSLNDTEHSLEGFLKLQYINHSPDTLRFIWFHLWPNAFKNDRTAFSEQALQNGKTDFYFSPREKRGYINRLDFRVDNNTLKTEDHPQFIDIIKVYLPAPLLPGQATAITTPFHVQLPANFSRGGHTGHSYKVTQWYPKPAVYDRLGWHPMPYLDQGEFYGEFGSFDVRISVPDKYVVAATGELQDEAEKQWLKERASFIPPVPVKTKSGFQKKPVAKKAPVKKTTGKPSHYTAKSKKEQPAEIAKQPPIINHKQQTFKTLQYKQNNVHDFAWFADSNFVVKQDTIQLSSGRVVQAMSFYRSAQSDAWANSVQFIKDAVHYRSNLIGEYPYNVVSVVEAKMGFEGGMEYPTITSISPDMDSKSLDMTIEHEVGHNWFMGILGSNERDHPWMDEGVNSYFDDRYKAMKYPEQHHSKWILKRMPDNASELAVDMLAKIKKDQPAALPSPDFTSLNYSVIVYMKTGILVKHLENAMGTQRFDSCMQAYYRQWQFRHPYPQDFQQSFTVGDGKAATQFFDSLQQKGGINPMAHPKKLKPVFLGSFKNYDSVNYINLMPVMGYNVYDHFMIGLALHNYSLPAHNLQYFLAPMYATGSKVFVGIGRVGYTWRPNNTFEKIDLSVSGAHFSTLDGADSNANKITAGFYKVAPALRFTFANKDPRSSIEKWLEWRTFFIWENGFQYVQKSEDGEFYPSKGKTTQRYLNQVSFNVANYRVLYPYDVRLQVQQGDGFYRASATGNYYFNYASSGGLQMRVFAAKFGYIGAKTVAKQFSTFAYQPKLTAVRGNEDYTYSNYFIGRNENTGLASQQIMMRDGGLKIRTDLFQGLQGRSDDWIASMNLATTLPKGLLPLNLPVKIFLDAGTYADAWKKNAATSRFLYVAGLQVNLLKDLLNVYVPIVYSKEFRDNLKTVPDENTFFKKISFSIDVHRFNIHKATENKIPF</sequence>
<dbReference type="InterPro" id="IPR014782">
    <property type="entry name" value="Peptidase_M1_dom"/>
</dbReference>
<dbReference type="PANTHER" id="PTHR45726:SF3">
    <property type="entry name" value="LEUKOTRIENE A-4 HYDROLASE"/>
    <property type="match status" value="1"/>
</dbReference>
<dbReference type="EMBL" id="JAGHKO010000002">
    <property type="protein sequence ID" value="MBO9201379.1"/>
    <property type="molecule type" value="Genomic_DNA"/>
</dbReference>
<reference evidence="4 5" key="1">
    <citation type="submission" date="2021-03" db="EMBL/GenBank/DDBJ databases">
        <title>Assistant Professor.</title>
        <authorList>
            <person name="Huq M.A."/>
        </authorList>
    </citation>
    <scope>NUCLEOTIDE SEQUENCE [LARGE SCALE GENOMIC DNA]</scope>
    <source>
        <strain evidence="4 5">MAH-29</strain>
    </source>
</reference>
<feature type="compositionally biased region" description="Basic residues" evidence="1">
    <location>
        <begin position="247"/>
        <end position="258"/>
    </location>
</feature>
<feature type="domain" description="Peptidase M1 membrane alanine aminopeptidase" evidence="3">
    <location>
        <begin position="388"/>
        <end position="548"/>
    </location>
</feature>
<dbReference type="CDD" id="cd09604">
    <property type="entry name" value="M1_APN_like"/>
    <property type="match status" value="1"/>
</dbReference>
<keyword evidence="5" id="KW-1185">Reference proteome</keyword>
<dbReference type="InterPro" id="IPR034015">
    <property type="entry name" value="M1_LTA4H"/>
</dbReference>
<evidence type="ECO:0000256" key="2">
    <source>
        <dbReference type="SAM" id="SignalP"/>
    </source>
</evidence>